<dbReference type="GO" id="GO:0045454">
    <property type="term" value="P:cell redox homeostasis"/>
    <property type="evidence" value="ECO:0007669"/>
    <property type="project" value="TreeGrafter"/>
</dbReference>
<dbReference type="InterPro" id="IPR050924">
    <property type="entry name" value="Peroxiredoxin_BCP/PrxQ"/>
</dbReference>
<evidence type="ECO:0000256" key="2">
    <source>
        <dbReference type="ARBA" id="ARBA00013017"/>
    </source>
</evidence>
<dbReference type="GO" id="GO:0008379">
    <property type="term" value="F:thioredoxin peroxidase activity"/>
    <property type="evidence" value="ECO:0007669"/>
    <property type="project" value="TreeGrafter"/>
</dbReference>
<dbReference type="Proteomes" id="UP000431264">
    <property type="component" value="Unassembled WGS sequence"/>
</dbReference>
<keyword evidence="4" id="KW-0049">Antioxidant</keyword>
<dbReference type="GO" id="GO:0005737">
    <property type="term" value="C:cytoplasm"/>
    <property type="evidence" value="ECO:0007669"/>
    <property type="project" value="TreeGrafter"/>
</dbReference>
<evidence type="ECO:0000256" key="4">
    <source>
        <dbReference type="ARBA" id="ARBA00022862"/>
    </source>
</evidence>
<dbReference type="OrthoDB" id="9809746at2"/>
<feature type="signal peptide" evidence="12">
    <location>
        <begin position="1"/>
        <end position="21"/>
    </location>
</feature>
<comment type="caution">
    <text evidence="14">The sequence shown here is derived from an EMBL/GenBank/DDBJ whole genome shotgun (WGS) entry which is preliminary data.</text>
</comment>
<accession>A0A6I4IL38</accession>
<dbReference type="SUPFAM" id="SSF52833">
    <property type="entry name" value="Thioredoxin-like"/>
    <property type="match status" value="1"/>
</dbReference>
<dbReference type="InterPro" id="IPR036249">
    <property type="entry name" value="Thioredoxin-like_sf"/>
</dbReference>
<evidence type="ECO:0000256" key="1">
    <source>
        <dbReference type="ARBA" id="ARBA00003330"/>
    </source>
</evidence>
<evidence type="ECO:0000256" key="7">
    <source>
        <dbReference type="ARBA" id="ARBA00023284"/>
    </source>
</evidence>
<dbReference type="PANTHER" id="PTHR42801">
    <property type="entry name" value="THIOREDOXIN-DEPENDENT PEROXIDE REDUCTASE"/>
    <property type="match status" value="1"/>
</dbReference>
<dbReference type="GO" id="GO:0034599">
    <property type="term" value="P:cellular response to oxidative stress"/>
    <property type="evidence" value="ECO:0007669"/>
    <property type="project" value="TreeGrafter"/>
</dbReference>
<dbReference type="AlphaFoldDB" id="A0A6I4IL38"/>
<evidence type="ECO:0000313" key="15">
    <source>
        <dbReference type="Proteomes" id="UP000431264"/>
    </source>
</evidence>
<feature type="domain" description="Thioredoxin" evidence="13">
    <location>
        <begin position="31"/>
        <end position="195"/>
    </location>
</feature>
<evidence type="ECO:0000313" key="14">
    <source>
        <dbReference type="EMBL" id="MVO08892.1"/>
    </source>
</evidence>
<proteinExistence type="inferred from homology"/>
<dbReference type="InterPro" id="IPR000866">
    <property type="entry name" value="AhpC/TSA"/>
</dbReference>
<keyword evidence="12" id="KW-0732">Signal</keyword>
<evidence type="ECO:0000256" key="9">
    <source>
        <dbReference type="ARBA" id="ARBA00038489"/>
    </source>
</evidence>
<evidence type="ECO:0000256" key="8">
    <source>
        <dbReference type="ARBA" id="ARBA00032824"/>
    </source>
</evidence>
<evidence type="ECO:0000256" key="5">
    <source>
        <dbReference type="ARBA" id="ARBA00023002"/>
    </source>
</evidence>
<dbReference type="CDD" id="cd02970">
    <property type="entry name" value="PRX_like2"/>
    <property type="match status" value="1"/>
</dbReference>
<dbReference type="InterPro" id="IPR013766">
    <property type="entry name" value="Thioredoxin_domain"/>
</dbReference>
<evidence type="ECO:0000259" key="13">
    <source>
        <dbReference type="PROSITE" id="PS51352"/>
    </source>
</evidence>
<evidence type="ECO:0000256" key="11">
    <source>
        <dbReference type="ARBA" id="ARBA00049091"/>
    </source>
</evidence>
<dbReference type="PANTHER" id="PTHR42801:SF7">
    <property type="entry name" value="SLL1159 PROTEIN"/>
    <property type="match status" value="1"/>
</dbReference>
<gene>
    <name evidence="14" type="ORF">GOQ30_06900</name>
</gene>
<evidence type="ECO:0000256" key="3">
    <source>
        <dbReference type="ARBA" id="ARBA00022559"/>
    </source>
</evidence>
<keyword evidence="3" id="KW-0575">Peroxidase</keyword>
<dbReference type="EC" id="1.11.1.24" evidence="2"/>
<dbReference type="RefSeq" id="WP_140997287.1">
    <property type="nucleotide sequence ID" value="NZ_VDCZ01000004.1"/>
</dbReference>
<organism evidence="14 15">
    <name type="scientific">Flavobacterium profundi</name>
    <dbReference type="NCBI Taxonomy" id="1774945"/>
    <lineage>
        <taxon>Bacteria</taxon>
        <taxon>Pseudomonadati</taxon>
        <taxon>Bacteroidota</taxon>
        <taxon>Flavobacteriia</taxon>
        <taxon>Flavobacteriales</taxon>
        <taxon>Flavobacteriaceae</taxon>
        <taxon>Flavobacterium</taxon>
    </lineage>
</organism>
<dbReference type="EMBL" id="WQLW01000004">
    <property type="protein sequence ID" value="MVO08892.1"/>
    <property type="molecule type" value="Genomic_DNA"/>
</dbReference>
<evidence type="ECO:0000256" key="12">
    <source>
        <dbReference type="SAM" id="SignalP"/>
    </source>
</evidence>
<evidence type="ECO:0000256" key="10">
    <source>
        <dbReference type="ARBA" id="ARBA00042639"/>
    </source>
</evidence>
<dbReference type="Gene3D" id="3.40.30.10">
    <property type="entry name" value="Glutaredoxin"/>
    <property type="match status" value="1"/>
</dbReference>
<comment type="function">
    <text evidence="1">Thiol-specific peroxidase that catalyzes the reduction of hydrogen peroxide and organic hydroperoxides to water and alcohols, respectively. Plays a role in cell protection against oxidative stress by detoxifying peroxides and as sensor of hydrogen peroxide-mediated signaling events.</text>
</comment>
<dbReference type="PROSITE" id="PS51352">
    <property type="entry name" value="THIOREDOXIN_2"/>
    <property type="match status" value="1"/>
</dbReference>
<protein>
    <recommendedName>
        <fullName evidence="2">thioredoxin-dependent peroxiredoxin</fullName>
        <ecNumber evidence="2">1.11.1.24</ecNumber>
    </recommendedName>
    <alternativeName>
        <fullName evidence="8">Thioredoxin peroxidase</fullName>
    </alternativeName>
    <alternativeName>
        <fullName evidence="10">Thioredoxin-dependent peroxiredoxin Bcp</fullName>
    </alternativeName>
</protein>
<keyword evidence="5" id="KW-0560">Oxidoreductase</keyword>
<keyword evidence="7" id="KW-0676">Redox-active center</keyword>
<comment type="catalytic activity">
    <reaction evidence="11">
        <text>a hydroperoxide + [thioredoxin]-dithiol = an alcohol + [thioredoxin]-disulfide + H2O</text>
        <dbReference type="Rhea" id="RHEA:62620"/>
        <dbReference type="Rhea" id="RHEA-COMP:10698"/>
        <dbReference type="Rhea" id="RHEA-COMP:10700"/>
        <dbReference type="ChEBI" id="CHEBI:15377"/>
        <dbReference type="ChEBI" id="CHEBI:29950"/>
        <dbReference type="ChEBI" id="CHEBI:30879"/>
        <dbReference type="ChEBI" id="CHEBI:35924"/>
        <dbReference type="ChEBI" id="CHEBI:50058"/>
        <dbReference type="EC" id="1.11.1.24"/>
    </reaction>
</comment>
<feature type="chain" id="PRO_5026128627" description="thioredoxin-dependent peroxiredoxin" evidence="12">
    <location>
        <begin position="22"/>
        <end position="195"/>
    </location>
</feature>
<keyword evidence="6" id="KW-1015">Disulfide bond</keyword>
<reference evidence="15" key="1">
    <citation type="submission" date="2019-05" db="EMBL/GenBank/DDBJ databases">
        <title>Flavobacterium profundi sp. nov., isolated from a deep-sea seamount.</title>
        <authorList>
            <person name="Zhang D.-C."/>
        </authorList>
    </citation>
    <scope>NUCLEOTIDE SEQUENCE [LARGE SCALE GENOMIC DNA]</scope>
    <source>
        <strain evidence="15">TP390</strain>
    </source>
</reference>
<evidence type="ECO:0000256" key="6">
    <source>
        <dbReference type="ARBA" id="ARBA00023157"/>
    </source>
</evidence>
<comment type="similarity">
    <text evidence="9">Belongs to the peroxiredoxin family. BCP/PrxQ subfamily.</text>
</comment>
<dbReference type="Pfam" id="PF00578">
    <property type="entry name" value="AhpC-TSA"/>
    <property type="match status" value="1"/>
</dbReference>
<keyword evidence="15" id="KW-1185">Reference proteome</keyword>
<sequence length="195" mass="21885">MKKNVFLFLLLSFITYLPAQIADKPENIAPLLIGEKIPNSTLQDVQGKTKNTGELFAQKTVLIVYRGGWCPYCNAQLADMQEIEKDILGLGYQIIAVNPDAPSFLKETIEKDHLGYQLYADSNGVFSKALGIAFAAPEKYSKMLGKYSDNKNTNWLPVPTVYVLNENQEIEFLYINPDYSKRLSGKVLVNVLKSL</sequence>
<name>A0A6I4IL38_9FLAO</name>